<dbReference type="Gene3D" id="3.10.20.590">
    <property type="match status" value="1"/>
</dbReference>
<dbReference type="PANTHER" id="PTHR43740:SF2">
    <property type="entry name" value="LEUCINE--TRNA LIGASE, MITOCHONDRIAL"/>
    <property type="match status" value="1"/>
</dbReference>
<dbReference type="GO" id="GO:0005829">
    <property type="term" value="C:cytosol"/>
    <property type="evidence" value="ECO:0007669"/>
    <property type="project" value="TreeGrafter"/>
</dbReference>
<dbReference type="GO" id="GO:0005524">
    <property type="term" value="F:ATP binding"/>
    <property type="evidence" value="ECO:0007669"/>
    <property type="project" value="UniProtKB-UniRule"/>
</dbReference>
<gene>
    <name evidence="9" type="primary">leuS</name>
    <name evidence="12" type="ORF">A3D49_01520</name>
</gene>
<accession>A0A1G2TGV5</accession>
<dbReference type="Pfam" id="PF00293">
    <property type="entry name" value="NUDIX"/>
    <property type="match status" value="1"/>
</dbReference>
<evidence type="ECO:0000256" key="9">
    <source>
        <dbReference type="HAMAP-Rule" id="MF_00049"/>
    </source>
</evidence>
<dbReference type="FunFam" id="1.10.730.10:FF:000011">
    <property type="entry name" value="Leucine--tRNA ligase chloroplastic/mitochondrial"/>
    <property type="match status" value="1"/>
</dbReference>
<dbReference type="SUPFAM" id="SSF47323">
    <property type="entry name" value="Anticodon-binding domain of a subclass of class I aminoacyl-tRNA synthetases"/>
    <property type="match status" value="1"/>
</dbReference>
<dbReference type="FunFam" id="3.40.50.620:FF:000003">
    <property type="entry name" value="Leucine--tRNA ligase"/>
    <property type="match status" value="1"/>
</dbReference>
<dbReference type="InterPro" id="IPR001412">
    <property type="entry name" value="aa-tRNA-synth_I_CS"/>
</dbReference>
<evidence type="ECO:0000259" key="11">
    <source>
        <dbReference type="PROSITE" id="PS51462"/>
    </source>
</evidence>
<comment type="caution">
    <text evidence="9">Lacks conserved residue(s) required for the propagation of feature annotation.</text>
</comment>
<dbReference type="GO" id="GO:0004823">
    <property type="term" value="F:leucine-tRNA ligase activity"/>
    <property type="evidence" value="ECO:0007669"/>
    <property type="project" value="UniProtKB-UniRule"/>
</dbReference>
<protein>
    <recommendedName>
        <fullName evidence="9">Leucine--tRNA ligase</fullName>
        <ecNumber evidence="9">6.1.1.4</ecNumber>
    </recommendedName>
    <alternativeName>
        <fullName evidence="9">Leucyl-tRNA synthetase</fullName>
        <shortName evidence="9">LeuRS</shortName>
    </alternativeName>
</protein>
<comment type="catalytic activity">
    <reaction evidence="8 9">
        <text>tRNA(Leu) + L-leucine + ATP = L-leucyl-tRNA(Leu) + AMP + diphosphate</text>
        <dbReference type="Rhea" id="RHEA:11688"/>
        <dbReference type="Rhea" id="RHEA-COMP:9613"/>
        <dbReference type="Rhea" id="RHEA-COMP:9622"/>
        <dbReference type="ChEBI" id="CHEBI:30616"/>
        <dbReference type="ChEBI" id="CHEBI:33019"/>
        <dbReference type="ChEBI" id="CHEBI:57427"/>
        <dbReference type="ChEBI" id="CHEBI:78442"/>
        <dbReference type="ChEBI" id="CHEBI:78494"/>
        <dbReference type="ChEBI" id="CHEBI:456215"/>
        <dbReference type="EC" id="6.1.1.4"/>
    </reaction>
</comment>
<feature type="region of interest" description="Disordered" evidence="10">
    <location>
        <begin position="752"/>
        <end position="771"/>
    </location>
</feature>
<feature type="binding site" evidence="9">
    <location>
        <position position="689"/>
    </location>
    <ligand>
        <name>ATP</name>
        <dbReference type="ChEBI" id="CHEBI:30616"/>
    </ligand>
</feature>
<dbReference type="AlphaFoldDB" id="A0A1G2TGV5"/>
<evidence type="ECO:0000256" key="4">
    <source>
        <dbReference type="ARBA" id="ARBA00022741"/>
    </source>
</evidence>
<reference evidence="12 13" key="1">
    <citation type="journal article" date="2016" name="Nat. Commun.">
        <title>Thousands of microbial genomes shed light on interconnected biogeochemical processes in an aquifer system.</title>
        <authorList>
            <person name="Anantharaman K."/>
            <person name="Brown C.T."/>
            <person name="Hug L.A."/>
            <person name="Sharon I."/>
            <person name="Castelle C.J."/>
            <person name="Probst A.J."/>
            <person name="Thomas B.C."/>
            <person name="Singh A."/>
            <person name="Wilkins M.J."/>
            <person name="Karaoz U."/>
            <person name="Brodie E.L."/>
            <person name="Williams K.H."/>
            <person name="Hubbard S.S."/>
            <person name="Banfield J.F."/>
        </authorList>
    </citation>
    <scope>NUCLEOTIDE SEQUENCE [LARGE SCALE GENOMIC DNA]</scope>
</reference>
<dbReference type="InterPro" id="IPR009080">
    <property type="entry name" value="tRNAsynth_Ia_anticodon-bd"/>
</dbReference>
<keyword evidence="7 9" id="KW-0030">Aminoacyl-tRNA synthetase</keyword>
<dbReference type="Pfam" id="PF13603">
    <property type="entry name" value="tRNA-synt_1_2"/>
    <property type="match status" value="1"/>
</dbReference>
<keyword evidence="3 9" id="KW-0436">Ligase</keyword>
<dbReference type="Gene3D" id="1.10.730.10">
    <property type="entry name" value="Isoleucyl-tRNA Synthetase, Domain 1"/>
    <property type="match status" value="1"/>
</dbReference>
<proteinExistence type="inferred from homology"/>
<dbReference type="SUPFAM" id="SSF50677">
    <property type="entry name" value="ValRS/IleRS/LeuRS editing domain"/>
    <property type="match status" value="1"/>
</dbReference>
<evidence type="ECO:0000256" key="10">
    <source>
        <dbReference type="SAM" id="MobiDB-lite"/>
    </source>
</evidence>
<comment type="subcellular location">
    <subcellularLocation>
        <location evidence="9">Cytoplasm</location>
    </subcellularLocation>
</comment>
<evidence type="ECO:0000256" key="8">
    <source>
        <dbReference type="ARBA" id="ARBA00047469"/>
    </source>
</evidence>
<dbReference type="Gene3D" id="3.40.50.620">
    <property type="entry name" value="HUPs"/>
    <property type="match status" value="2"/>
</dbReference>
<name>A0A1G2TGV5_9BACT</name>
<dbReference type="InterPro" id="IPR015797">
    <property type="entry name" value="NUDIX_hydrolase-like_dom_sf"/>
</dbReference>
<evidence type="ECO:0000313" key="12">
    <source>
        <dbReference type="EMBL" id="OHA96534.1"/>
    </source>
</evidence>
<dbReference type="InterPro" id="IPR014729">
    <property type="entry name" value="Rossmann-like_a/b/a_fold"/>
</dbReference>
<sequence length="919" mass="105753">MTEYDPKQIESKWQKEWEKDGLYNAEDNSSKQKYYALIEFPYPSGDGLHVGHPRPYIGMDIIARKKRMEGKNVLYPIGWDAFGLPTENYAIKTGRPPAEITKENTDTFRRQIQSLGISFDWSREINTTDPKYYKWTQWLFLKFLEHGLAYKAKIPINWCPKDKIGLANEEVVDGKCERCGTPVEQREKEQWMLAITKYADKLLADLDTVDYPERVKVQQKNWIGKSEGALIKFDDIEVFTTRPDTIFGATFLVKAGKEDKFTGDYAINPATREKIPVWEAEYVYFDYGTGAIMGVPAHDERDYEFAKKHDLPIKHVITPRLPDSTNPHQNGKDIVARKVTLSIVYDPKTEKYLTLKWKKVPWRTFVTGGIEEGENAVESAKREITEETGYTDIELIRRLGGDTQAEFYAAHKGVNRIAHDVLLFFELKSNARQTVTEEELEKHEVEWISKEEFKTIRINHSEIEIIRQRIETGKDFYTGEGIIANSNEFDGLESGEAREKITEKFGKKVVKYKLRDWVFSRQRYWGEPIPVVHCDKCGIVPVPEKDLPVLLPEVKNYMPTDTGESPLAAIDEWVNITCPKCDGPAKRETDTMPNWAGSSWYFLAYLFDKKGFENPVSTENWKLQIENFKYFMPVDWYNGGMEHTVLHLLYSRFWNKFLYDIGLVPVSEPYKKRTSHGLILAEGGEKMSKSKGNVINPDSIVERFGADTLRLYEMFMGPFEQAIAWSESSLVGPRRFLEKIWRLQTKLPLTKSSDVASGKHGQTSLDEVSSSAHQTIKKVTGDIEHMRFNTAISTLMIFVNDLEKKEKISKEEYETLLKLLAPFAPHMAEELWHSLGHSDSIHSQSWPGYDETKLVSEVVTIVVQVNGRVRGKFEALRALDEAEAFELAENLPETQKWVGDKAVKNRIYVPRKLVNIVTS</sequence>
<dbReference type="InterPro" id="IPR002300">
    <property type="entry name" value="aa-tRNA-synth_Ia"/>
</dbReference>
<comment type="similarity">
    <text evidence="1 9">Belongs to the class-I aminoacyl-tRNA synthetase family.</text>
</comment>
<evidence type="ECO:0000256" key="6">
    <source>
        <dbReference type="ARBA" id="ARBA00022917"/>
    </source>
</evidence>
<feature type="short sequence motif" description="'KMSKS' region" evidence="9">
    <location>
        <begin position="686"/>
        <end position="690"/>
    </location>
</feature>
<keyword evidence="5 9" id="KW-0067">ATP-binding</keyword>
<dbReference type="SUPFAM" id="SSF52374">
    <property type="entry name" value="Nucleotidylyl transferase"/>
    <property type="match status" value="1"/>
</dbReference>
<dbReference type="HAMAP" id="MF_00049_B">
    <property type="entry name" value="Leu_tRNA_synth_B"/>
    <property type="match status" value="1"/>
</dbReference>
<evidence type="ECO:0000256" key="2">
    <source>
        <dbReference type="ARBA" id="ARBA00022490"/>
    </source>
</evidence>
<evidence type="ECO:0000256" key="1">
    <source>
        <dbReference type="ARBA" id="ARBA00005594"/>
    </source>
</evidence>
<keyword evidence="2 9" id="KW-0963">Cytoplasm</keyword>
<feature type="domain" description="Nudix hydrolase" evidence="11">
    <location>
        <begin position="335"/>
        <end position="471"/>
    </location>
</feature>
<dbReference type="EMBL" id="MHVS01000005">
    <property type="protein sequence ID" value="OHA96534.1"/>
    <property type="molecule type" value="Genomic_DNA"/>
</dbReference>
<dbReference type="Proteomes" id="UP000177279">
    <property type="component" value="Unassembled WGS sequence"/>
</dbReference>
<evidence type="ECO:0000313" key="13">
    <source>
        <dbReference type="Proteomes" id="UP000177279"/>
    </source>
</evidence>
<dbReference type="PROSITE" id="PS51462">
    <property type="entry name" value="NUDIX"/>
    <property type="match status" value="1"/>
</dbReference>
<dbReference type="PANTHER" id="PTHR43740">
    <property type="entry name" value="LEUCYL-TRNA SYNTHETASE"/>
    <property type="match status" value="1"/>
</dbReference>
<dbReference type="FunFam" id="3.40.50.620:FF:000056">
    <property type="entry name" value="Leucine--tRNA ligase"/>
    <property type="match status" value="1"/>
</dbReference>
<dbReference type="PRINTS" id="PR00985">
    <property type="entry name" value="TRNASYNTHLEU"/>
</dbReference>
<dbReference type="PROSITE" id="PS00178">
    <property type="entry name" value="AA_TRNA_LIGASE_I"/>
    <property type="match status" value="1"/>
</dbReference>
<keyword evidence="4 9" id="KW-0547">Nucleotide-binding</keyword>
<dbReference type="Pfam" id="PF08264">
    <property type="entry name" value="Anticodon_1"/>
    <property type="match status" value="1"/>
</dbReference>
<dbReference type="InterPro" id="IPR002302">
    <property type="entry name" value="Leu-tRNA-ligase"/>
</dbReference>
<dbReference type="InterPro" id="IPR013155">
    <property type="entry name" value="M/V/L/I-tRNA-synth_anticd-bd"/>
</dbReference>
<evidence type="ECO:0000256" key="7">
    <source>
        <dbReference type="ARBA" id="ARBA00023146"/>
    </source>
</evidence>
<dbReference type="SUPFAM" id="SSF55811">
    <property type="entry name" value="Nudix"/>
    <property type="match status" value="1"/>
</dbReference>
<dbReference type="GO" id="GO:0002161">
    <property type="term" value="F:aminoacyl-tRNA deacylase activity"/>
    <property type="evidence" value="ECO:0007669"/>
    <property type="project" value="InterPro"/>
</dbReference>
<organism evidence="12 13">
    <name type="scientific">Candidatus Zambryskibacteria bacterium RIFCSPHIGHO2_02_FULL_43_37</name>
    <dbReference type="NCBI Taxonomy" id="1802749"/>
    <lineage>
        <taxon>Bacteria</taxon>
        <taxon>Candidatus Zambryskiibacteriota</taxon>
    </lineage>
</organism>
<keyword evidence="6 9" id="KW-0648">Protein biosynthesis</keyword>
<evidence type="ECO:0000256" key="5">
    <source>
        <dbReference type="ARBA" id="ARBA00022840"/>
    </source>
</evidence>
<dbReference type="Gene3D" id="3.90.79.10">
    <property type="entry name" value="Nucleoside Triphosphate Pyrophosphohydrolase"/>
    <property type="match status" value="1"/>
</dbReference>
<dbReference type="CDD" id="cd07958">
    <property type="entry name" value="Anticodon_Ia_Leu_BEm"/>
    <property type="match status" value="1"/>
</dbReference>
<dbReference type="InterPro" id="IPR025709">
    <property type="entry name" value="Leu_tRNA-synth_edit"/>
</dbReference>
<dbReference type="Gene3D" id="3.90.740.10">
    <property type="entry name" value="Valyl/Leucyl/Isoleucyl-tRNA synthetase, editing domain"/>
    <property type="match status" value="1"/>
</dbReference>
<comment type="caution">
    <text evidence="12">The sequence shown here is derived from an EMBL/GenBank/DDBJ whole genome shotgun (WGS) entry which is preliminary data.</text>
</comment>
<dbReference type="Pfam" id="PF00133">
    <property type="entry name" value="tRNA-synt_1"/>
    <property type="match status" value="2"/>
</dbReference>
<dbReference type="EC" id="6.1.1.4" evidence="9"/>
<evidence type="ECO:0000256" key="3">
    <source>
        <dbReference type="ARBA" id="ARBA00022598"/>
    </source>
</evidence>
<dbReference type="InterPro" id="IPR009008">
    <property type="entry name" value="Val/Leu/Ile-tRNA-synth_edit"/>
</dbReference>
<dbReference type="GO" id="GO:0006429">
    <property type="term" value="P:leucyl-tRNA aminoacylation"/>
    <property type="evidence" value="ECO:0007669"/>
    <property type="project" value="UniProtKB-UniRule"/>
</dbReference>
<dbReference type="InterPro" id="IPR000086">
    <property type="entry name" value="NUDIX_hydrolase_dom"/>
</dbReference>